<proteinExistence type="predicted"/>
<name>A0A8S9WPX1_APOLU</name>
<keyword evidence="2" id="KW-1185">Reference proteome</keyword>
<gene>
    <name evidence="1" type="ORF">GE061_007976</name>
</gene>
<accession>A0A8S9WPX1</accession>
<dbReference type="AlphaFoldDB" id="A0A8S9WPX1"/>
<dbReference type="SUPFAM" id="SSF50494">
    <property type="entry name" value="Trypsin-like serine proteases"/>
    <property type="match status" value="1"/>
</dbReference>
<evidence type="ECO:0008006" key="3">
    <source>
        <dbReference type="Google" id="ProtNLM"/>
    </source>
</evidence>
<dbReference type="Proteomes" id="UP000466442">
    <property type="component" value="Linkage Group LG16"/>
</dbReference>
<dbReference type="InterPro" id="IPR043504">
    <property type="entry name" value="Peptidase_S1_PA_chymotrypsin"/>
</dbReference>
<reference evidence="1" key="1">
    <citation type="journal article" date="2021" name="Mol. Ecol. Resour.">
        <title>Apolygus lucorum genome provides insights into omnivorousness and mesophyll feeding.</title>
        <authorList>
            <person name="Liu Y."/>
            <person name="Liu H."/>
            <person name="Wang H."/>
            <person name="Huang T."/>
            <person name="Liu B."/>
            <person name="Yang B."/>
            <person name="Yin L."/>
            <person name="Li B."/>
            <person name="Zhang Y."/>
            <person name="Zhang S."/>
            <person name="Jiang F."/>
            <person name="Zhang X."/>
            <person name="Ren Y."/>
            <person name="Wang B."/>
            <person name="Wang S."/>
            <person name="Lu Y."/>
            <person name="Wu K."/>
            <person name="Fan W."/>
            <person name="Wang G."/>
        </authorList>
    </citation>
    <scope>NUCLEOTIDE SEQUENCE</scope>
    <source>
        <strain evidence="1">12Hb</strain>
    </source>
</reference>
<evidence type="ECO:0000313" key="1">
    <source>
        <dbReference type="EMBL" id="KAF6198229.1"/>
    </source>
</evidence>
<comment type="caution">
    <text evidence="1">The sequence shown here is derived from an EMBL/GenBank/DDBJ whole genome shotgun (WGS) entry which is preliminary data.</text>
</comment>
<dbReference type="InterPro" id="IPR009003">
    <property type="entry name" value="Peptidase_S1_PA"/>
</dbReference>
<dbReference type="Gene3D" id="2.40.10.10">
    <property type="entry name" value="Trypsin-like serine proteases"/>
    <property type="match status" value="1"/>
</dbReference>
<organism evidence="1 2">
    <name type="scientific">Apolygus lucorum</name>
    <name type="common">Small green plant bug</name>
    <name type="synonym">Lygocoris lucorum</name>
    <dbReference type="NCBI Taxonomy" id="248454"/>
    <lineage>
        <taxon>Eukaryota</taxon>
        <taxon>Metazoa</taxon>
        <taxon>Ecdysozoa</taxon>
        <taxon>Arthropoda</taxon>
        <taxon>Hexapoda</taxon>
        <taxon>Insecta</taxon>
        <taxon>Pterygota</taxon>
        <taxon>Neoptera</taxon>
        <taxon>Paraneoptera</taxon>
        <taxon>Hemiptera</taxon>
        <taxon>Heteroptera</taxon>
        <taxon>Panheteroptera</taxon>
        <taxon>Cimicomorpha</taxon>
        <taxon>Miridae</taxon>
        <taxon>Mirini</taxon>
        <taxon>Apolygus</taxon>
    </lineage>
</organism>
<protein>
    <recommendedName>
        <fullName evidence="3">Peptidase S1 domain-containing protein</fullName>
    </recommendedName>
</protein>
<evidence type="ECO:0000313" key="2">
    <source>
        <dbReference type="Proteomes" id="UP000466442"/>
    </source>
</evidence>
<sequence length="336" mass="38542">MLAISTDFAISTTKKFKTPMFRVKEYEGHPSRGIISIFFKGNARHRGQVFDEFTLVCYGTLIHSEYVVVPCSCVSEPENRDTSIPTAFDHKDPGKVKTIEPYLLLITLMWYEKSIKKVDPVKDITFAKQIDLSPQCDTSFQVNVAVITLGHVLHYHKLVWVHTSDRVEMKRDLMEIAVANAVTDRCHIFRWGSKPTALTFANKYRIDGKQMIQKRVVRFKSWSSCMENVCPSFVPHGVHQGKYDLKICQNFELRGTRFCVTWEEDDLICKITPGTPVFCYIGDFQGVVGFLHNDTMFCPKDYAGNAIMEGYDDALDLVQKYLPIHYAPNYRHGVLE</sequence>
<dbReference type="EMBL" id="WIXP02000016">
    <property type="protein sequence ID" value="KAF6198229.1"/>
    <property type="molecule type" value="Genomic_DNA"/>
</dbReference>